<dbReference type="RefSeq" id="WP_165803561.1">
    <property type="nucleotide sequence ID" value="NZ_CAUPJO010000011.1"/>
</dbReference>
<organism evidence="5 6">
    <name type="scientific">Ezakiella coagulans</name>
    <dbReference type="NCBI Taxonomy" id="46507"/>
    <lineage>
        <taxon>Bacteria</taxon>
        <taxon>Bacillati</taxon>
        <taxon>Bacillota</taxon>
        <taxon>Tissierellia</taxon>
        <taxon>Ezakiella</taxon>
    </lineage>
</organism>
<dbReference type="CDD" id="cd00090">
    <property type="entry name" value="HTH_ARSR"/>
    <property type="match status" value="1"/>
</dbReference>
<keyword evidence="6" id="KW-1185">Reference proteome</keyword>
<dbReference type="InterPro" id="IPR001845">
    <property type="entry name" value="HTH_ArsR_DNA-bd_dom"/>
</dbReference>
<dbReference type="Proteomes" id="UP000245793">
    <property type="component" value="Unassembled WGS sequence"/>
</dbReference>
<dbReference type="PANTHER" id="PTHR33154:SF18">
    <property type="entry name" value="ARSENICAL RESISTANCE OPERON REPRESSOR"/>
    <property type="match status" value="1"/>
</dbReference>
<evidence type="ECO:0000256" key="3">
    <source>
        <dbReference type="ARBA" id="ARBA00023163"/>
    </source>
</evidence>
<feature type="domain" description="HTH arsR-type" evidence="4">
    <location>
        <begin position="1"/>
        <end position="94"/>
    </location>
</feature>
<dbReference type="SUPFAM" id="SSF46785">
    <property type="entry name" value="Winged helix' DNA-binding domain"/>
    <property type="match status" value="1"/>
</dbReference>
<dbReference type="Pfam" id="PF01022">
    <property type="entry name" value="HTH_5"/>
    <property type="match status" value="1"/>
</dbReference>
<keyword evidence="1" id="KW-0805">Transcription regulation</keyword>
<dbReference type="PRINTS" id="PR00778">
    <property type="entry name" value="HTHARSR"/>
</dbReference>
<dbReference type="InterPro" id="IPR011991">
    <property type="entry name" value="ArsR-like_HTH"/>
</dbReference>
<reference evidence="5 6" key="1">
    <citation type="submission" date="2018-04" db="EMBL/GenBank/DDBJ databases">
        <title>Genomic Encyclopedia of Type Strains, Phase IV (KMG-IV): sequencing the most valuable type-strain genomes for metagenomic binning, comparative biology and taxonomic classification.</title>
        <authorList>
            <person name="Goeker M."/>
        </authorList>
    </citation>
    <scope>NUCLEOTIDE SEQUENCE [LARGE SCALE GENOMIC DNA]</scope>
    <source>
        <strain evidence="5 6">DSM 20705</strain>
    </source>
</reference>
<proteinExistence type="predicted"/>
<dbReference type="Gene3D" id="1.10.10.10">
    <property type="entry name" value="Winged helix-like DNA-binding domain superfamily/Winged helix DNA-binding domain"/>
    <property type="match status" value="1"/>
</dbReference>
<evidence type="ECO:0000256" key="2">
    <source>
        <dbReference type="ARBA" id="ARBA00023125"/>
    </source>
</evidence>
<keyword evidence="3" id="KW-0804">Transcription</keyword>
<evidence type="ECO:0000313" key="5">
    <source>
        <dbReference type="EMBL" id="PVY95253.1"/>
    </source>
</evidence>
<protein>
    <submittedName>
        <fullName evidence="5">DNA-binding transcriptional ArsR family regulator</fullName>
    </submittedName>
</protein>
<sequence>MDKVYNDTAKILKVLSDPKRLRIVDMLSCGELCACELLEAFHITQPTLSHDMKQLVNLKLVNFRREGKNVYYCLNQSTLNNLQKTLDIMFSDKPDCICHKILNNGREGDSNCDCCCDDESESDCGCESDRDCSCGTK</sequence>
<keyword evidence="2 5" id="KW-0238">DNA-binding</keyword>
<accession>A0A2U1E5M8</accession>
<comment type="caution">
    <text evidence="5">The sequence shown here is derived from an EMBL/GenBank/DDBJ whole genome shotgun (WGS) entry which is preliminary data.</text>
</comment>
<dbReference type="SMART" id="SM00418">
    <property type="entry name" value="HTH_ARSR"/>
    <property type="match status" value="1"/>
</dbReference>
<dbReference type="InterPro" id="IPR051081">
    <property type="entry name" value="HTH_MetalResp_TranReg"/>
</dbReference>
<dbReference type="NCBIfam" id="NF033788">
    <property type="entry name" value="HTH_metalloreg"/>
    <property type="match status" value="1"/>
</dbReference>
<name>A0A2U1E5M8_9FIRM</name>
<evidence type="ECO:0000256" key="1">
    <source>
        <dbReference type="ARBA" id="ARBA00023015"/>
    </source>
</evidence>
<gene>
    <name evidence="5" type="ORF">C7381_102142</name>
</gene>
<evidence type="ECO:0000259" key="4">
    <source>
        <dbReference type="PROSITE" id="PS50987"/>
    </source>
</evidence>
<dbReference type="InterPro" id="IPR036388">
    <property type="entry name" value="WH-like_DNA-bd_sf"/>
</dbReference>
<dbReference type="PANTHER" id="PTHR33154">
    <property type="entry name" value="TRANSCRIPTIONAL REGULATOR, ARSR FAMILY"/>
    <property type="match status" value="1"/>
</dbReference>
<evidence type="ECO:0000313" key="6">
    <source>
        <dbReference type="Proteomes" id="UP000245793"/>
    </source>
</evidence>
<dbReference type="EMBL" id="QEKV01000002">
    <property type="protein sequence ID" value="PVY95253.1"/>
    <property type="molecule type" value="Genomic_DNA"/>
</dbReference>
<dbReference type="PROSITE" id="PS50987">
    <property type="entry name" value="HTH_ARSR_2"/>
    <property type="match status" value="1"/>
</dbReference>
<dbReference type="GO" id="GO:0003677">
    <property type="term" value="F:DNA binding"/>
    <property type="evidence" value="ECO:0007669"/>
    <property type="project" value="UniProtKB-KW"/>
</dbReference>
<dbReference type="InterPro" id="IPR036390">
    <property type="entry name" value="WH_DNA-bd_sf"/>
</dbReference>
<dbReference type="GO" id="GO:0003700">
    <property type="term" value="F:DNA-binding transcription factor activity"/>
    <property type="evidence" value="ECO:0007669"/>
    <property type="project" value="InterPro"/>
</dbReference>
<dbReference type="AlphaFoldDB" id="A0A2U1E5M8"/>